<keyword evidence="3" id="KW-1185">Reference proteome</keyword>
<feature type="signal peptide" evidence="1">
    <location>
        <begin position="1"/>
        <end position="22"/>
    </location>
</feature>
<dbReference type="Proteomes" id="UP000694393">
    <property type="component" value="Unplaced"/>
</dbReference>
<reference evidence="2" key="1">
    <citation type="submission" date="2025-08" db="UniProtKB">
        <authorList>
            <consortium name="Ensembl"/>
        </authorList>
    </citation>
    <scope>IDENTIFICATION</scope>
</reference>
<proteinExistence type="predicted"/>
<accession>A0A8C8RFJ1</accession>
<keyword evidence="1" id="KW-0732">Signal</keyword>
<dbReference type="Ensembl" id="ENSPCET00000004698.1">
    <property type="protein sequence ID" value="ENSPCEP00000004544.1"/>
    <property type="gene ID" value="ENSPCEG00000003670.1"/>
</dbReference>
<organism evidence="2 3">
    <name type="scientific">Pelusios castaneus</name>
    <name type="common">West African mud turtle</name>
    <dbReference type="NCBI Taxonomy" id="367368"/>
    <lineage>
        <taxon>Eukaryota</taxon>
        <taxon>Metazoa</taxon>
        <taxon>Chordata</taxon>
        <taxon>Craniata</taxon>
        <taxon>Vertebrata</taxon>
        <taxon>Euteleostomi</taxon>
        <taxon>Archelosauria</taxon>
        <taxon>Testudinata</taxon>
        <taxon>Testudines</taxon>
        <taxon>Pleurodira</taxon>
        <taxon>Pelomedusidae</taxon>
        <taxon>Pelusios</taxon>
    </lineage>
</organism>
<dbReference type="AlphaFoldDB" id="A0A8C8RFJ1"/>
<sequence length="81" mass="9260">ILASQHIMVLLWDYWICQGSETEHQTEKSTSKTNIQPLLFDQSSEVFQSMYKLFLIIVSPKVNISTVPTCGIFISAYCMLL</sequence>
<reference evidence="2" key="2">
    <citation type="submission" date="2025-09" db="UniProtKB">
        <authorList>
            <consortium name="Ensembl"/>
        </authorList>
    </citation>
    <scope>IDENTIFICATION</scope>
</reference>
<name>A0A8C8RFJ1_9SAUR</name>
<evidence type="ECO:0000313" key="3">
    <source>
        <dbReference type="Proteomes" id="UP000694393"/>
    </source>
</evidence>
<protein>
    <submittedName>
        <fullName evidence="2">Uncharacterized protein</fullName>
    </submittedName>
</protein>
<evidence type="ECO:0000256" key="1">
    <source>
        <dbReference type="SAM" id="SignalP"/>
    </source>
</evidence>
<evidence type="ECO:0000313" key="2">
    <source>
        <dbReference type="Ensembl" id="ENSPCEP00000004544.1"/>
    </source>
</evidence>
<feature type="chain" id="PRO_5034687033" evidence="1">
    <location>
        <begin position="23"/>
        <end position="81"/>
    </location>
</feature>